<evidence type="ECO:0000313" key="1">
    <source>
        <dbReference type="EMBL" id="QZP36621.1"/>
    </source>
</evidence>
<protein>
    <submittedName>
        <fullName evidence="1">Nucleoside triphosphate pyrophosphohydrolase</fullName>
    </submittedName>
</protein>
<organism evidence="1 2">
    <name type="scientific">Halobaculum magnesiiphilum</name>
    <dbReference type="NCBI Taxonomy" id="1017351"/>
    <lineage>
        <taxon>Archaea</taxon>
        <taxon>Methanobacteriati</taxon>
        <taxon>Methanobacteriota</taxon>
        <taxon>Stenosarchaea group</taxon>
        <taxon>Halobacteria</taxon>
        <taxon>Halobacteriales</taxon>
        <taxon>Haloferacaceae</taxon>
        <taxon>Halobaculum</taxon>
    </lineage>
</organism>
<dbReference type="CDD" id="cd11532">
    <property type="entry name" value="NTP-PPase_COG4997"/>
    <property type="match status" value="1"/>
</dbReference>
<proteinExistence type="predicted"/>
<dbReference type="Proteomes" id="UP000826254">
    <property type="component" value="Chromosome"/>
</dbReference>
<dbReference type="KEGG" id="hmp:K6T50_09875"/>
<name>A0A8T8W9W8_9EURY</name>
<dbReference type="AlphaFoldDB" id="A0A8T8W9W8"/>
<dbReference type="RefSeq" id="WP_222606441.1">
    <property type="nucleotide sequence ID" value="NZ_CP081958.1"/>
</dbReference>
<dbReference type="GeneID" id="67178451"/>
<keyword evidence="2" id="KW-1185">Reference proteome</keyword>
<dbReference type="InterPro" id="IPR038735">
    <property type="entry name" value="MSMEG_1276-like_NTP-PPase_dom"/>
</dbReference>
<sequence length="115" mass="12838">MNDDASTVEYDKLVRDDIPDVIRADGERPVTRTVDGAELDRYLLDKLVEEATEAREAAEDPEESVDAELADLSAVLDALVGRRDRDRIERLRREKAAERGAFADGVVLERVEPDG</sequence>
<evidence type="ECO:0000313" key="2">
    <source>
        <dbReference type="Proteomes" id="UP000826254"/>
    </source>
</evidence>
<dbReference type="EMBL" id="CP081958">
    <property type="protein sequence ID" value="QZP36621.1"/>
    <property type="molecule type" value="Genomic_DNA"/>
</dbReference>
<reference evidence="1 2" key="1">
    <citation type="journal article" date="2021" name="Int. J. Syst. Evol. Microbiol.">
        <title>Halobaculum halophilum sp. nov. and Halobaculum salinum sp. nov., isolated from salt lake and saline soil.</title>
        <authorList>
            <person name="Cui H.L."/>
            <person name="Shi X.W."/>
            <person name="Yin X.M."/>
            <person name="Yang X.Y."/>
            <person name="Hou J."/>
            <person name="Zhu L."/>
        </authorList>
    </citation>
    <scope>NUCLEOTIDE SEQUENCE [LARGE SCALE GENOMIC DNA]</scope>
    <source>
        <strain evidence="1 2">NBRC 109044</strain>
    </source>
</reference>
<accession>A0A8T8W9W8</accession>
<gene>
    <name evidence="1" type="ORF">K6T50_09875</name>
</gene>